<feature type="region of interest" description="Disordered" evidence="1">
    <location>
        <begin position="127"/>
        <end position="147"/>
    </location>
</feature>
<sequence>MTTKRATFRQRRSCIPFASLPLTFQHAVQTTRELKVRYLWIDSLCIIQDSADDWAVESGRMGDIYMHSYVTLAADSSGSSHGGLFNSQSVLQDEEPLGKHLELEILVGTDLSKKSCRLYISDERAVPSNVDSSGPLEGVDDSDKDDPDRMLVTRGWTLQEAILPARVLHFTSKQLIWECPRKGYEAEDMFSANLRHMRPTFTEMSAKLMPLLDDGEGSGFNSPAQGLRDRPAEVLWAWYGEVIEYRYSSRCLTYPTDKLPAIAGLAVLASQTLKCEYIAGMWRRELEWALTWPGWFSRQVVTLVPGGWKEFKFNSCGRVTGKIHLDRGLDNTTDGGQAETFSVLCFELGIGSGPETKVMPRWICLLILAPIQGQQECYTRLGLANWEWDEQSEACMKYAGLREWRAIDIH</sequence>
<keyword evidence="4" id="KW-1185">Reference proteome</keyword>
<dbReference type="EMBL" id="JAKEKT020000028">
    <property type="protein sequence ID" value="KAL1643339.1"/>
    <property type="molecule type" value="Genomic_DNA"/>
</dbReference>
<evidence type="ECO:0000313" key="3">
    <source>
        <dbReference type="EMBL" id="KAL1643339.1"/>
    </source>
</evidence>
<dbReference type="InterPro" id="IPR010730">
    <property type="entry name" value="HET"/>
</dbReference>
<evidence type="ECO:0000259" key="2">
    <source>
        <dbReference type="Pfam" id="PF06985"/>
    </source>
</evidence>
<dbReference type="PANTHER" id="PTHR33112">
    <property type="entry name" value="DOMAIN PROTEIN, PUTATIVE-RELATED"/>
    <property type="match status" value="1"/>
</dbReference>
<accession>A0ABR3TT46</accession>
<dbReference type="Pfam" id="PF06985">
    <property type="entry name" value="HET"/>
    <property type="match status" value="1"/>
</dbReference>
<feature type="domain" description="Heterokaryon incompatibility" evidence="2">
    <location>
        <begin position="17"/>
        <end position="160"/>
    </location>
</feature>
<comment type="caution">
    <text evidence="3">The sequence shown here is derived from an EMBL/GenBank/DDBJ whole genome shotgun (WGS) entry which is preliminary data.</text>
</comment>
<reference evidence="3 4" key="1">
    <citation type="journal article" date="2023" name="Plant Dis.">
        <title>First Report of Diplodia intermedia Causing Canker and Dieback Diseases on Apple Trees in Canada.</title>
        <authorList>
            <person name="Ellouze W."/>
            <person name="Ilyukhin E."/>
            <person name="Sulman M."/>
            <person name="Ali S."/>
        </authorList>
    </citation>
    <scope>NUCLEOTIDE SEQUENCE [LARGE SCALE GENOMIC DNA]</scope>
    <source>
        <strain evidence="3 4">M45-28</strain>
    </source>
</reference>
<dbReference type="Proteomes" id="UP001521184">
    <property type="component" value="Unassembled WGS sequence"/>
</dbReference>
<gene>
    <name evidence="3" type="ORF">SLS58_005010</name>
</gene>
<name>A0ABR3TT46_9PEZI</name>
<protein>
    <recommendedName>
        <fullName evidence="2">Heterokaryon incompatibility domain-containing protein</fullName>
    </recommendedName>
</protein>
<organism evidence="3 4">
    <name type="scientific">Diplodia intermedia</name>
    <dbReference type="NCBI Taxonomy" id="856260"/>
    <lineage>
        <taxon>Eukaryota</taxon>
        <taxon>Fungi</taxon>
        <taxon>Dikarya</taxon>
        <taxon>Ascomycota</taxon>
        <taxon>Pezizomycotina</taxon>
        <taxon>Dothideomycetes</taxon>
        <taxon>Dothideomycetes incertae sedis</taxon>
        <taxon>Botryosphaeriales</taxon>
        <taxon>Botryosphaeriaceae</taxon>
        <taxon>Diplodia</taxon>
    </lineage>
</organism>
<dbReference type="PANTHER" id="PTHR33112:SF16">
    <property type="entry name" value="HETEROKARYON INCOMPATIBILITY DOMAIN-CONTAINING PROTEIN"/>
    <property type="match status" value="1"/>
</dbReference>
<proteinExistence type="predicted"/>
<evidence type="ECO:0000313" key="4">
    <source>
        <dbReference type="Proteomes" id="UP001521184"/>
    </source>
</evidence>
<evidence type="ECO:0000256" key="1">
    <source>
        <dbReference type="SAM" id="MobiDB-lite"/>
    </source>
</evidence>